<feature type="transmembrane region" description="Helical" evidence="3">
    <location>
        <begin position="147"/>
        <end position="169"/>
    </location>
</feature>
<feature type="region of interest" description="Disordered" evidence="2">
    <location>
        <begin position="1744"/>
        <end position="1808"/>
    </location>
</feature>
<feature type="region of interest" description="Disordered" evidence="2">
    <location>
        <begin position="1128"/>
        <end position="1174"/>
    </location>
</feature>
<feature type="region of interest" description="Disordered" evidence="2">
    <location>
        <begin position="240"/>
        <end position="275"/>
    </location>
</feature>
<feature type="transmembrane region" description="Helical" evidence="3">
    <location>
        <begin position="222"/>
        <end position="239"/>
    </location>
</feature>
<comment type="caution">
    <text evidence="4">The sequence shown here is derived from an EMBL/GenBank/DDBJ whole genome shotgun (WGS) entry which is preliminary data.</text>
</comment>
<keyword evidence="3" id="KW-1133">Transmembrane helix</keyword>
<evidence type="ECO:0000313" key="5">
    <source>
        <dbReference type="Proteomes" id="UP001172155"/>
    </source>
</evidence>
<accession>A0AA40EQ15</accession>
<feature type="compositionally biased region" description="Pro residues" evidence="2">
    <location>
        <begin position="493"/>
        <end position="503"/>
    </location>
</feature>
<name>A0AA40EQ15_9PEZI</name>
<feature type="region of interest" description="Disordered" evidence="2">
    <location>
        <begin position="435"/>
        <end position="478"/>
    </location>
</feature>
<feature type="compositionally biased region" description="Acidic residues" evidence="2">
    <location>
        <begin position="1364"/>
        <end position="1383"/>
    </location>
</feature>
<feature type="compositionally biased region" description="Basic and acidic residues" evidence="2">
    <location>
        <begin position="1655"/>
        <end position="1668"/>
    </location>
</feature>
<feature type="region of interest" description="Disordered" evidence="2">
    <location>
        <begin position="493"/>
        <end position="585"/>
    </location>
</feature>
<feature type="region of interest" description="Disordered" evidence="2">
    <location>
        <begin position="1334"/>
        <end position="1383"/>
    </location>
</feature>
<feature type="compositionally biased region" description="Low complexity" evidence="2">
    <location>
        <begin position="1148"/>
        <end position="1161"/>
    </location>
</feature>
<feature type="region of interest" description="Disordered" evidence="2">
    <location>
        <begin position="801"/>
        <end position="824"/>
    </location>
</feature>
<feature type="compositionally biased region" description="Polar residues" evidence="2">
    <location>
        <begin position="437"/>
        <end position="453"/>
    </location>
</feature>
<feature type="compositionally biased region" description="Basic and acidic residues" evidence="2">
    <location>
        <begin position="1785"/>
        <end position="1800"/>
    </location>
</feature>
<feature type="region of interest" description="Disordered" evidence="2">
    <location>
        <begin position="1543"/>
        <end position="1572"/>
    </location>
</feature>
<feature type="compositionally biased region" description="Low complexity" evidence="2">
    <location>
        <begin position="1775"/>
        <end position="1784"/>
    </location>
</feature>
<reference evidence="4" key="1">
    <citation type="submission" date="2023-06" db="EMBL/GenBank/DDBJ databases">
        <title>Genome-scale phylogeny and comparative genomics of the fungal order Sordariales.</title>
        <authorList>
            <consortium name="Lawrence Berkeley National Laboratory"/>
            <person name="Hensen N."/>
            <person name="Bonometti L."/>
            <person name="Westerberg I."/>
            <person name="Brannstrom I.O."/>
            <person name="Guillou S."/>
            <person name="Cros-Aarteil S."/>
            <person name="Calhoun S."/>
            <person name="Haridas S."/>
            <person name="Kuo A."/>
            <person name="Mondo S."/>
            <person name="Pangilinan J."/>
            <person name="Riley R."/>
            <person name="LaButti K."/>
            <person name="Andreopoulos B."/>
            <person name="Lipzen A."/>
            <person name="Chen C."/>
            <person name="Yanf M."/>
            <person name="Daum C."/>
            <person name="Ng V."/>
            <person name="Clum A."/>
            <person name="Steindorff A."/>
            <person name="Ohm R."/>
            <person name="Martin F."/>
            <person name="Silar P."/>
            <person name="Natvig D."/>
            <person name="Lalanne C."/>
            <person name="Gautier V."/>
            <person name="Ament-velasquez S.L."/>
            <person name="Kruys A."/>
            <person name="Hutchinson M.I."/>
            <person name="Powell A.J."/>
            <person name="Barry K."/>
            <person name="Miller A.N."/>
            <person name="Grigoriev I.V."/>
            <person name="Debuchy R."/>
            <person name="Gladieux P."/>
            <person name="Thoren M.H."/>
            <person name="Johannesson H."/>
        </authorList>
    </citation>
    <scope>NUCLEOTIDE SEQUENCE</scope>
    <source>
        <strain evidence="4">SMH3187-1</strain>
    </source>
</reference>
<feature type="compositionally biased region" description="Polar residues" evidence="2">
    <location>
        <begin position="688"/>
        <end position="698"/>
    </location>
</feature>
<keyword evidence="5" id="KW-1185">Reference proteome</keyword>
<protein>
    <submittedName>
        <fullName evidence="4">Uncharacterized protein</fullName>
    </submittedName>
</protein>
<dbReference type="Proteomes" id="UP001172155">
    <property type="component" value="Unassembled WGS sequence"/>
</dbReference>
<feature type="compositionally biased region" description="Low complexity" evidence="2">
    <location>
        <begin position="622"/>
        <end position="632"/>
    </location>
</feature>
<feature type="region of interest" description="Disordered" evidence="2">
    <location>
        <begin position="1249"/>
        <end position="1305"/>
    </location>
</feature>
<feature type="compositionally biased region" description="Low complexity" evidence="2">
    <location>
        <begin position="1249"/>
        <end position="1261"/>
    </location>
</feature>
<dbReference type="EMBL" id="JAUKUD010000005">
    <property type="protein sequence ID" value="KAK0743366.1"/>
    <property type="molecule type" value="Genomic_DNA"/>
</dbReference>
<feature type="compositionally biased region" description="Polar residues" evidence="2">
    <location>
        <begin position="1046"/>
        <end position="1062"/>
    </location>
</feature>
<feature type="transmembrane region" description="Helical" evidence="3">
    <location>
        <begin position="43"/>
        <end position="65"/>
    </location>
</feature>
<feature type="coiled-coil region" evidence="1">
    <location>
        <begin position="971"/>
        <end position="1026"/>
    </location>
</feature>
<feature type="region of interest" description="Disordered" evidence="2">
    <location>
        <begin position="1874"/>
        <end position="1919"/>
    </location>
</feature>
<evidence type="ECO:0000256" key="3">
    <source>
        <dbReference type="SAM" id="Phobius"/>
    </source>
</evidence>
<keyword evidence="3" id="KW-0812">Transmembrane</keyword>
<feature type="compositionally biased region" description="Low complexity" evidence="2">
    <location>
        <begin position="508"/>
        <end position="527"/>
    </location>
</feature>
<sequence length="2009" mass="219579">MAVVGATQGLVAAFTFGIVVNAACAALFLYTKGHGSIFRDSQRLVLVLFLLSSALWAQIEFVTVLLDVSRSSMSCQIGIIFATVFDQLARFLIEQFLLWALNTGGPPSIWQMIPQFVVLGRFVAGAVFTGFTRPQTDTFCVATSSEFPIAVVVIVLDVVIMLLLASKAYSSAKEMTISDSELARRVSVKLILVGLAVWTATSVTLLLGIGSVAFAVRTAVPAAGLTVLILIVTGCAGTLNSPRGSSSRPPEAPSPRRINISRDISTSDSDYPPSRFEDLKDAAIRSSTAFVNPREAPTFKEEESGMFPFTTRAEAVSTQEPPSGAGGGFGRARKVDNKGGMFNFGRSTNIQVNKVLISAPILQDNNDQNPLNKIPVIGLEEAAKAERLRRLKMQMDPMVPPVPAAQMMNPQEAMKRGISVKRKEVVSMMSLAGAPSATLQPESTASTTASQLSPAIEELRRRSPRHASPEISDQVSPLPQLADVDAEVMQPLRPPQTVRPPQPAVALPMAKASPAKPSPVKESPKPALNQPIPRPEIRPSRQAPPSPKAPSPEPAPTTALQKRPTIGLPTNPRARGMKVVQPAMGSQPQTVMFVNKITYNNPATVQDVIDDAKTVAARNAASDPRVSVVNRPRPVPRKPEPPQPSPSPKHQRNRSGTSVGGKSILTSAPGSPSQLPPLPPPPMPGTSIRPNPNDTKSMTVDEKMTMFFPSPPSGGKNKKAPSTVPQLPPIPVSYLNTSQSPTESRRSNRTTRTSFKTESILDVDEIPRKMPEQTSKFSPMTEMNLADEVGDSWLPGLAADNRSTGRSANVTKRASSPVIPPAMPARSSAWTEATEDDAITNWGTVHSPELAIGVRVMQNAVQTSTIRKAPPLPENPPIASDSGGEDVTFMLGELQFDSRQSWFMDDAKKTPEIERTTPSPSQWHRRVGDECPTFSAREKTRSRKMPPPTPLQLSGVVSRNKIVILAEPSPLESPEHALQEIQAQLKKLEDSNRESMNSPSHRLALLEDLEREMGQQEDHWKEMKHDLRDSMTSVQTTSPGHRISRLENTTVSKEPSTRTSIAQDRRNSRRAKMRNSGVKPADAATWSPPAERTNNTWQKRLTEAQTEYMEVTEGILRTRNASYLTVSTPQHGAHLGSPTPPESDQSDAEVAPPVPVRASPPTQKAQRPRSMVSLWKPKQFAPPARKRLLWARIQKAAPAQEAPLPGLSIRPAQRKESTPLEIHSTTLWRKPYSHVNHNGAGLWRPAWASAAPPANPSRFSSQGIPDVQSQKAPRPLTQRPPRRNKRMTLLPDILESPQPLPDKRGTLGIYQFPWGERSDTAFVQNSRSTYMAMPGTMASGGPSANLEQRSKQLESAEYSSSFFDDYDDDENSEDGEESDDGFDETTLWEIASLLKTDNVPSTRSMFPPALPTSVVEEYLDDIPSDDDRRRSSDQSIVIGLADPREVLFEQPRQLNLKQADSAKPKGRSQAIVVDDDGSTFRSLEDEYKAAPPAPSLKPTVYGLPSNPKASKIPRAAPQATTVAESALAPVPKLSQIPRLADNKRAAKSKPTPVGMWTAPTKAMPSKDGLFTPDPNRTNYRTTSAEPAAQYIVRAPRPVEFKPLDKLASKSLWTKTVKTTSRGLWKFPVKSSPARAGLFVPDPRRSDYRTTSAEPAAKEITRAPRPSEARVLDTLTSTSLWTGSPITKSLDTNSLWTKPATATPADWDAALKDAIAASYQRRRATPAEWDAALQEAIRLSYPSLSSRPSLRRQRSRVSTRDRPASRAASRTRGLGRSDSSNSSQGDSKRKEEIRAQIRDPESQPSNDVPPSIMAQIEALEQERLFVQQAAQQEYARRTSVSYQPPVIPVPEVETESVIPSAAEVVAQLQRRVSMARSRSTRVQAPTAKPTPPTAPGSARKPSLHLWTPPTATPSQSAQKGLWTPNITHVSSAVLEQDDAEALARRARGRKAKTSQARHAEILAQIAAIENDVDPMAAFRVQRLWRGVSRRKGATHWLHERKPSRGVMLRY</sequence>
<evidence type="ECO:0000256" key="1">
    <source>
        <dbReference type="SAM" id="Coils"/>
    </source>
</evidence>
<organism evidence="4 5">
    <name type="scientific">Schizothecium vesticola</name>
    <dbReference type="NCBI Taxonomy" id="314040"/>
    <lineage>
        <taxon>Eukaryota</taxon>
        <taxon>Fungi</taxon>
        <taxon>Dikarya</taxon>
        <taxon>Ascomycota</taxon>
        <taxon>Pezizomycotina</taxon>
        <taxon>Sordariomycetes</taxon>
        <taxon>Sordariomycetidae</taxon>
        <taxon>Sordariales</taxon>
        <taxon>Schizotheciaceae</taxon>
        <taxon>Schizothecium</taxon>
    </lineage>
</organism>
<feature type="region of interest" description="Disordered" evidence="2">
    <location>
        <begin position="616"/>
        <end position="757"/>
    </location>
</feature>
<proteinExistence type="predicted"/>
<evidence type="ECO:0000313" key="4">
    <source>
        <dbReference type="EMBL" id="KAK0743366.1"/>
    </source>
</evidence>
<feature type="region of interest" description="Disordered" evidence="2">
    <location>
        <begin position="1640"/>
        <end position="1668"/>
    </location>
</feature>
<evidence type="ECO:0000256" key="2">
    <source>
        <dbReference type="SAM" id="MobiDB-lite"/>
    </source>
</evidence>
<feature type="transmembrane region" description="Helical" evidence="3">
    <location>
        <begin position="113"/>
        <end position="132"/>
    </location>
</feature>
<feature type="transmembrane region" description="Helical" evidence="3">
    <location>
        <begin position="12"/>
        <end position="31"/>
    </location>
</feature>
<gene>
    <name evidence="4" type="ORF">B0T18DRAFT_430657</name>
</gene>
<keyword evidence="1" id="KW-0175">Coiled coil</keyword>
<feature type="compositionally biased region" description="Polar residues" evidence="2">
    <location>
        <begin position="801"/>
        <end position="814"/>
    </location>
</feature>
<keyword evidence="3" id="KW-0472">Membrane</keyword>
<feature type="region of interest" description="Disordered" evidence="2">
    <location>
        <begin position="1032"/>
        <end position="1097"/>
    </location>
</feature>
<dbReference type="PROSITE" id="PS50096">
    <property type="entry name" value="IQ"/>
    <property type="match status" value="1"/>
</dbReference>
<feature type="compositionally biased region" description="Pro residues" evidence="2">
    <location>
        <begin position="674"/>
        <end position="684"/>
    </location>
</feature>
<feature type="compositionally biased region" description="Pro residues" evidence="2">
    <location>
        <begin position="542"/>
        <end position="555"/>
    </location>
</feature>
<feature type="transmembrane region" description="Helical" evidence="3">
    <location>
        <begin position="190"/>
        <end position="216"/>
    </location>
</feature>